<keyword evidence="2" id="KW-0472">Membrane</keyword>
<evidence type="ECO:0000313" key="4">
    <source>
        <dbReference type="Proteomes" id="UP000317716"/>
    </source>
</evidence>
<reference evidence="3 4" key="1">
    <citation type="journal article" date="2019" name="Nat. Microbiol.">
        <title>Mediterranean grassland soil C-N compound turnover is dependent on rainfall and depth, and is mediated by genomically divergent microorganisms.</title>
        <authorList>
            <person name="Diamond S."/>
            <person name="Andeer P.F."/>
            <person name="Li Z."/>
            <person name="Crits-Christoph A."/>
            <person name="Burstein D."/>
            <person name="Anantharaman K."/>
            <person name="Lane K.R."/>
            <person name="Thomas B.C."/>
            <person name="Pan C."/>
            <person name="Northen T.R."/>
            <person name="Banfield J.F."/>
        </authorList>
    </citation>
    <scope>NUCLEOTIDE SEQUENCE [LARGE SCALE GENOMIC DNA]</scope>
    <source>
        <strain evidence="3">WS_2</strain>
    </source>
</reference>
<keyword evidence="2" id="KW-0812">Transmembrane</keyword>
<gene>
    <name evidence="3" type="ORF">E6K72_01950</name>
</gene>
<name>A0A538T5V5_UNCEI</name>
<dbReference type="Proteomes" id="UP000317716">
    <property type="component" value="Unassembled WGS sequence"/>
</dbReference>
<comment type="caution">
    <text evidence="3">The sequence shown here is derived from an EMBL/GenBank/DDBJ whole genome shotgun (WGS) entry which is preliminary data.</text>
</comment>
<dbReference type="AlphaFoldDB" id="A0A538T5V5"/>
<dbReference type="EMBL" id="VBOS01000059">
    <property type="protein sequence ID" value="TMQ59010.1"/>
    <property type="molecule type" value="Genomic_DNA"/>
</dbReference>
<evidence type="ECO:0000256" key="2">
    <source>
        <dbReference type="SAM" id="Phobius"/>
    </source>
</evidence>
<feature type="compositionally biased region" description="Basic and acidic residues" evidence="1">
    <location>
        <begin position="54"/>
        <end position="67"/>
    </location>
</feature>
<accession>A0A538T5V5</accession>
<keyword evidence="2" id="KW-1133">Transmembrane helix</keyword>
<organism evidence="3 4">
    <name type="scientific">Eiseniibacteriota bacterium</name>
    <dbReference type="NCBI Taxonomy" id="2212470"/>
    <lineage>
        <taxon>Bacteria</taxon>
        <taxon>Candidatus Eiseniibacteriota</taxon>
    </lineage>
</organism>
<feature type="transmembrane region" description="Helical" evidence="2">
    <location>
        <begin position="6"/>
        <end position="27"/>
    </location>
</feature>
<sequence length="67" mass="7117">MRDVGSWTALGVPAGITIALAIGTFIWKPRQAAVPTSWMTGDDDGVPVQPPARVLDKQPERSDTEAA</sequence>
<protein>
    <submittedName>
        <fullName evidence="3">Uncharacterized protein</fullName>
    </submittedName>
</protein>
<proteinExistence type="predicted"/>
<evidence type="ECO:0000256" key="1">
    <source>
        <dbReference type="SAM" id="MobiDB-lite"/>
    </source>
</evidence>
<feature type="region of interest" description="Disordered" evidence="1">
    <location>
        <begin position="38"/>
        <end position="67"/>
    </location>
</feature>
<evidence type="ECO:0000313" key="3">
    <source>
        <dbReference type="EMBL" id="TMQ59010.1"/>
    </source>
</evidence>